<evidence type="ECO:0000256" key="1">
    <source>
        <dbReference type="SAM" id="MobiDB-lite"/>
    </source>
</evidence>
<proteinExistence type="predicted"/>
<reference evidence="2" key="1">
    <citation type="submission" date="2021-01" db="EMBL/GenBank/DDBJ databases">
        <authorList>
            <person name="Corre E."/>
            <person name="Pelletier E."/>
            <person name="Niang G."/>
            <person name="Scheremetjew M."/>
            <person name="Finn R."/>
            <person name="Kale V."/>
            <person name="Holt S."/>
            <person name="Cochrane G."/>
            <person name="Meng A."/>
            <person name="Brown T."/>
            <person name="Cohen L."/>
        </authorList>
    </citation>
    <scope>NUCLEOTIDE SEQUENCE</scope>
    <source>
        <strain evidence="2">CCMP1795</strain>
    </source>
</reference>
<dbReference type="EMBL" id="HBIT01009520">
    <property type="protein sequence ID" value="CAE0619016.1"/>
    <property type="molecule type" value="Transcribed_RNA"/>
</dbReference>
<name>A0A7S3ULS0_OXYMA</name>
<feature type="region of interest" description="Disordered" evidence="1">
    <location>
        <begin position="141"/>
        <end position="169"/>
    </location>
</feature>
<dbReference type="AlphaFoldDB" id="A0A7S3ULS0"/>
<protein>
    <submittedName>
        <fullName evidence="2">Uncharacterized protein</fullName>
    </submittedName>
</protein>
<gene>
    <name evidence="2" type="ORF">OMAR00292_LOCUS4892</name>
</gene>
<evidence type="ECO:0000313" key="2">
    <source>
        <dbReference type="EMBL" id="CAE0619016.1"/>
    </source>
</evidence>
<organism evidence="2">
    <name type="scientific">Oxyrrhis marina</name>
    <name type="common">Dinoflagellate</name>
    <dbReference type="NCBI Taxonomy" id="2969"/>
    <lineage>
        <taxon>Eukaryota</taxon>
        <taxon>Sar</taxon>
        <taxon>Alveolata</taxon>
        <taxon>Dinophyceae</taxon>
        <taxon>Oxyrrhinales</taxon>
        <taxon>Oxyrrhinaceae</taxon>
        <taxon>Oxyrrhis</taxon>
    </lineage>
</organism>
<sequence length="169" mass="19143">MSESGYRDVPLGSSFEHPLVGDASQQWKWHESYRDSLKNMYRTSYADMIHGREVAVKSDMPSGYGGHTPSLRHDVLFRNTAFDRMRSSLQSDVRRDTLGAFRKQLEGVPSSKNPRGPVVPPPAKPWDCPWAKTTPVNALNHRRVPPTMVDPEMTRNSMYRAASTPPMQD</sequence>
<feature type="region of interest" description="Disordered" evidence="1">
    <location>
        <begin position="106"/>
        <end position="126"/>
    </location>
</feature>
<accession>A0A7S3ULS0</accession>